<comment type="caution">
    <text evidence="2">The sequence shown here is derived from an EMBL/GenBank/DDBJ whole genome shotgun (WGS) entry which is preliminary data.</text>
</comment>
<dbReference type="Proteomes" id="UP000037405">
    <property type="component" value="Unassembled WGS sequence"/>
</dbReference>
<evidence type="ECO:0000313" key="3">
    <source>
        <dbReference type="Proteomes" id="UP000037405"/>
    </source>
</evidence>
<feature type="domain" description="TcaA protein NTF2-like" evidence="1">
    <location>
        <begin position="10"/>
        <end position="69"/>
    </location>
</feature>
<sequence length="75" mass="8635">MDGRWDKGHLKEEVIDFKVISIEEDGSNYLVTTQETFDIYDAAGDVSRKSYKTTYRITDSAGVLQVWELIETNEI</sequence>
<reference evidence="3" key="1">
    <citation type="submission" date="2015-07" db="EMBL/GenBank/DDBJ databases">
        <title>Fjat-14235 jcm11544.</title>
        <authorList>
            <person name="Liu B."/>
            <person name="Wang J."/>
            <person name="Zhu Y."/>
            <person name="Liu G."/>
            <person name="Chen Q."/>
            <person name="Chen Z."/>
            <person name="Lan J."/>
            <person name="Che J."/>
            <person name="Ge C."/>
            <person name="Shi H."/>
            <person name="Pan Z."/>
            <person name="Liu X."/>
        </authorList>
    </citation>
    <scope>NUCLEOTIDE SEQUENCE [LARGE SCALE GENOMIC DNA]</scope>
    <source>
        <strain evidence="3">JCM 11544</strain>
    </source>
</reference>
<dbReference type="Pfam" id="PF22819">
    <property type="entry name" value="TcaA_5th"/>
    <property type="match status" value="1"/>
</dbReference>
<dbReference type="PATRIC" id="fig|189381.12.peg.3166"/>
<dbReference type="RefSeq" id="WP_053429474.1">
    <property type="nucleotide sequence ID" value="NZ_LGUE01000008.1"/>
</dbReference>
<name>A0A0M0FZ71_9BACI</name>
<organism evidence="2 3">
    <name type="scientific">Rossellomorea marisflavi</name>
    <dbReference type="NCBI Taxonomy" id="189381"/>
    <lineage>
        <taxon>Bacteria</taxon>
        <taxon>Bacillati</taxon>
        <taxon>Bacillota</taxon>
        <taxon>Bacilli</taxon>
        <taxon>Bacillales</taxon>
        <taxon>Bacillaceae</taxon>
        <taxon>Rossellomorea</taxon>
    </lineage>
</organism>
<accession>A0A0M0FZ71</accession>
<protein>
    <recommendedName>
        <fullName evidence="1">TcaA protein NTF2-like domain-containing protein</fullName>
    </recommendedName>
</protein>
<evidence type="ECO:0000313" key="2">
    <source>
        <dbReference type="EMBL" id="KON82818.1"/>
    </source>
</evidence>
<dbReference type="EMBL" id="LGUE01000008">
    <property type="protein sequence ID" value="KON82818.1"/>
    <property type="molecule type" value="Genomic_DNA"/>
</dbReference>
<gene>
    <name evidence="2" type="ORF">AF331_18340</name>
</gene>
<evidence type="ECO:0000259" key="1">
    <source>
        <dbReference type="Pfam" id="PF22819"/>
    </source>
</evidence>
<proteinExistence type="predicted"/>
<dbReference type="AlphaFoldDB" id="A0A0M0FZ71"/>
<dbReference type="STRING" id="189381.GCA_900166615_00548"/>
<keyword evidence="3" id="KW-1185">Reference proteome</keyword>
<dbReference type="InterPro" id="IPR054528">
    <property type="entry name" value="TcaA_5th"/>
</dbReference>
<dbReference type="OrthoDB" id="9899635at2"/>